<feature type="transmembrane region" description="Helical" evidence="2">
    <location>
        <begin position="60"/>
        <end position="79"/>
    </location>
</feature>
<accession>A0ABN2GH45</accession>
<evidence type="ECO:0000313" key="3">
    <source>
        <dbReference type="EMBL" id="GAA1671216.1"/>
    </source>
</evidence>
<keyword evidence="4" id="KW-1185">Reference proteome</keyword>
<sequence length="232" mass="25851">MMPPKDSRVESAVSDTLRTHDLVVIVLAIALIALLPWLLASAGSEPAEYRDHRTGRDMTAPAWVGVLVFALPFVVWAGMKAWNRAAKPTAATVGPGGVRLHREIAGLYLRGETPAVDLAWSEVRRMVLWRRRKRWLGVLPGWETRVGVERTDDWYQVSRRDPTPSELQSRGHRKDGSPVRLGSMLHTRSVKLTPRAARRLAAAVARYAMGVEFADERTPGKPRPVEPLDSRG</sequence>
<reference evidence="3 4" key="1">
    <citation type="journal article" date="2019" name="Int. J. Syst. Evol. Microbiol.">
        <title>The Global Catalogue of Microorganisms (GCM) 10K type strain sequencing project: providing services to taxonomists for standard genome sequencing and annotation.</title>
        <authorList>
            <consortium name="The Broad Institute Genomics Platform"/>
            <consortium name="The Broad Institute Genome Sequencing Center for Infectious Disease"/>
            <person name="Wu L."/>
            <person name="Ma J."/>
        </authorList>
    </citation>
    <scope>NUCLEOTIDE SEQUENCE [LARGE SCALE GENOMIC DNA]</scope>
    <source>
        <strain evidence="3 4">JCM 16001</strain>
    </source>
</reference>
<evidence type="ECO:0000313" key="4">
    <source>
        <dbReference type="Proteomes" id="UP001499851"/>
    </source>
</evidence>
<dbReference type="EMBL" id="BAAAQF010000005">
    <property type="protein sequence ID" value="GAA1671216.1"/>
    <property type="molecule type" value="Genomic_DNA"/>
</dbReference>
<keyword evidence="2" id="KW-0472">Membrane</keyword>
<name>A0ABN2GH45_9ACTN</name>
<organism evidence="3 4">
    <name type="scientific">Glycomyces endophyticus</name>
    <dbReference type="NCBI Taxonomy" id="480996"/>
    <lineage>
        <taxon>Bacteria</taxon>
        <taxon>Bacillati</taxon>
        <taxon>Actinomycetota</taxon>
        <taxon>Actinomycetes</taxon>
        <taxon>Glycomycetales</taxon>
        <taxon>Glycomycetaceae</taxon>
        <taxon>Glycomyces</taxon>
    </lineage>
</organism>
<keyword evidence="2" id="KW-0812">Transmembrane</keyword>
<feature type="region of interest" description="Disordered" evidence="1">
    <location>
        <begin position="157"/>
        <end position="180"/>
    </location>
</feature>
<proteinExistence type="predicted"/>
<gene>
    <name evidence="3" type="ORF">GCM10009830_16510</name>
</gene>
<feature type="transmembrane region" description="Helical" evidence="2">
    <location>
        <begin position="21"/>
        <end position="40"/>
    </location>
</feature>
<evidence type="ECO:0000256" key="1">
    <source>
        <dbReference type="SAM" id="MobiDB-lite"/>
    </source>
</evidence>
<protein>
    <recommendedName>
        <fullName evidence="5">PH domain-containing protein</fullName>
    </recommendedName>
</protein>
<evidence type="ECO:0000256" key="2">
    <source>
        <dbReference type="SAM" id="Phobius"/>
    </source>
</evidence>
<comment type="caution">
    <text evidence="3">The sequence shown here is derived from an EMBL/GenBank/DDBJ whole genome shotgun (WGS) entry which is preliminary data.</text>
</comment>
<evidence type="ECO:0008006" key="5">
    <source>
        <dbReference type="Google" id="ProtNLM"/>
    </source>
</evidence>
<dbReference type="Proteomes" id="UP001499851">
    <property type="component" value="Unassembled WGS sequence"/>
</dbReference>
<keyword evidence="2" id="KW-1133">Transmembrane helix</keyword>